<dbReference type="PANTHER" id="PTHR37984">
    <property type="entry name" value="PROTEIN CBG26694"/>
    <property type="match status" value="1"/>
</dbReference>
<organism evidence="2 3">
    <name type="scientific">Trifolium medium</name>
    <dbReference type="NCBI Taxonomy" id="97028"/>
    <lineage>
        <taxon>Eukaryota</taxon>
        <taxon>Viridiplantae</taxon>
        <taxon>Streptophyta</taxon>
        <taxon>Embryophyta</taxon>
        <taxon>Tracheophyta</taxon>
        <taxon>Spermatophyta</taxon>
        <taxon>Magnoliopsida</taxon>
        <taxon>eudicotyledons</taxon>
        <taxon>Gunneridae</taxon>
        <taxon>Pentapetalae</taxon>
        <taxon>rosids</taxon>
        <taxon>fabids</taxon>
        <taxon>Fabales</taxon>
        <taxon>Fabaceae</taxon>
        <taxon>Papilionoideae</taxon>
        <taxon>50 kb inversion clade</taxon>
        <taxon>NPAAA clade</taxon>
        <taxon>Hologalegina</taxon>
        <taxon>IRL clade</taxon>
        <taxon>Trifolieae</taxon>
        <taxon>Trifolium</taxon>
    </lineage>
</organism>
<accession>A0A392NC43</accession>
<dbReference type="InterPro" id="IPR012337">
    <property type="entry name" value="RNaseH-like_sf"/>
</dbReference>
<dbReference type="GO" id="GO:0003676">
    <property type="term" value="F:nucleic acid binding"/>
    <property type="evidence" value="ECO:0007669"/>
    <property type="project" value="InterPro"/>
</dbReference>
<dbReference type="EMBL" id="LXQA010034458">
    <property type="protein sequence ID" value="MCH97252.1"/>
    <property type="molecule type" value="Genomic_DNA"/>
</dbReference>
<gene>
    <name evidence="2" type="ORF">A2U01_0018245</name>
</gene>
<evidence type="ECO:0000259" key="1">
    <source>
        <dbReference type="PROSITE" id="PS50994"/>
    </source>
</evidence>
<dbReference type="Pfam" id="PF17921">
    <property type="entry name" value="Integrase_H2C2"/>
    <property type="match status" value="1"/>
</dbReference>
<feature type="domain" description="Integrase catalytic" evidence="1">
    <location>
        <begin position="141"/>
        <end position="305"/>
    </location>
</feature>
<dbReference type="InterPro" id="IPR036397">
    <property type="entry name" value="RNaseH_sf"/>
</dbReference>
<sequence length="341" mass="39092">SLMDQSLQTPEQQAWLHKFLGFDFKIEYKPGKDNQAADALSRMFMLACNDSDSNNHYSVREGLLYWQGRLVIPLEEELVQRILQEYHSSPIGGHAGVTRTMARLKTQFYWPKMQDHVKDFVQKCLICQQAKASHTLPAGLLQPLPIPQQVWEDIAMDFITGLPSYGGLTVIMVVIDRLTKYAHFIPLKADYTSKSVAEVFMNQIVKLHGIPKSIVSDRDKVFTSSFWQNLFKLQGTTLAMSSAYHPQTDGQSEILNKCLEMYLRCFTYENPKSWVKALPWAEFWYNTAFHTSIGMTPFKALYGRDPPTLIRHTNNNQEAPDIADQLATRDQLLVKLKINLQ</sequence>
<feature type="non-terminal residue" evidence="2">
    <location>
        <position position="1"/>
    </location>
</feature>
<reference evidence="2 3" key="1">
    <citation type="journal article" date="2018" name="Front. Plant Sci.">
        <title>Red Clover (Trifolium pratense) and Zigzag Clover (T. medium) - A Picture of Genomic Similarities and Differences.</title>
        <authorList>
            <person name="Dluhosova J."/>
            <person name="Istvanek J."/>
            <person name="Nedelnik J."/>
            <person name="Repkova J."/>
        </authorList>
    </citation>
    <scope>NUCLEOTIDE SEQUENCE [LARGE SCALE GENOMIC DNA]</scope>
    <source>
        <strain evidence="3">cv. 10/8</strain>
        <tissue evidence="2">Leaf</tissue>
    </source>
</reference>
<dbReference type="Gene3D" id="3.30.420.10">
    <property type="entry name" value="Ribonuclease H-like superfamily/Ribonuclease H"/>
    <property type="match status" value="1"/>
</dbReference>
<dbReference type="Proteomes" id="UP000265520">
    <property type="component" value="Unassembled WGS sequence"/>
</dbReference>
<dbReference type="FunFam" id="3.30.420.10:FF:000032">
    <property type="entry name" value="Retrovirus-related Pol polyprotein from transposon 297-like Protein"/>
    <property type="match status" value="1"/>
</dbReference>
<dbReference type="InterPro" id="IPR001584">
    <property type="entry name" value="Integrase_cat-core"/>
</dbReference>
<dbReference type="Gene3D" id="1.10.340.70">
    <property type="match status" value="1"/>
</dbReference>
<dbReference type="SUPFAM" id="SSF53098">
    <property type="entry name" value="Ribonuclease H-like"/>
    <property type="match status" value="1"/>
</dbReference>
<dbReference type="GO" id="GO:0015074">
    <property type="term" value="P:DNA integration"/>
    <property type="evidence" value="ECO:0007669"/>
    <property type="project" value="InterPro"/>
</dbReference>
<dbReference type="InterPro" id="IPR041588">
    <property type="entry name" value="Integrase_H2C2"/>
</dbReference>
<dbReference type="AlphaFoldDB" id="A0A392NC43"/>
<keyword evidence="3" id="KW-1185">Reference proteome</keyword>
<evidence type="ECO:0000313" key="2">
    <source>
        <dbReference type="EMBL" id="MCH97252.1"/>
    </source>
</evidence>
<protein>
    <submittedName>
        <fullName evidence="2">Transposon TF2-1 polyprotein</fullName>
    </submittedName>
</protein>
<name>A0A392NC43_9FABA</name>
<comment type="caution">
    <text evidence="2">The sequence shown here is derived from an EMBL/GenBank/DDBJ whole genome shotgun (WGS) entry which is preliminary data.</text>
</comment>
<dbReference type="PANTHER" id="PTHR37984:SF5">
    <property type="entry name" value="PROTEIN NYNRIN-LIKE"/>
    <property type="match status" value="1"/>
</dbReference>
<proteinExistence type="predicted"/>
<dbReference type="PROSITE" id="PS50994">
    <property type="entry name" value="INTEGRASE"/>
    <property type="match status" value="1"/>
</dbReference>
<dbReference type="Pfam" id="PF00665">
    <property type="entry name" value="rve"/>
    <property type="match status" value="1"/>
</dbReference>
<feature type="non-terminal residue" evidence="2">
    <location>
        <position position="341"/>
    </location>
</feature>
<dbReference type="FunFam" id="1.10.340.70:FF:000001">
    <property type="entry name" value="Retrovirus-related Pol polyprotein from transposon gypsy-like Protein"/>
    <property type="match status" value="1"/>
</dbReference>
<dbReference type="InterPro" id="IPR050951">
    <property type="entry name" value="Retrovirus_Pol_polyprotein"/>
</dbReference>
<evidence type="ECO:0000313" key="3">
    <source>
        <dbReference type="Proteomes" id="UP000265520"/>
    </source>
</evidence>